<organism evidence="1">
    <name type="scientific">Sylvanvirus sp</name>
    <dbReference type="NCBI Taxonomy" id="2487774"/>
    <lineage>
        <taxon>Viruses</taxon>
    </lineage>
</organism>
<dbReference type="EMBL" id="MK072517">
    <property type="protein sequence ID" value="AYV86858.1"/>
    <property type="molecule type" value="Genomic_DNA"/>
</dbReference>
<protein>
    <submittedName>
        <fullName evidence="1">Uncharacterized protein</fullName>
    </submittedName>
</protein>
<accession>A0A3G5AI73</accession>
<sequence>MTSLSCKRVRLNPYQPLSIQYVHDDVGIRLFLLDDKLYCCVNDLFVSNKCTSHGYFWTDCNGSLEVRKIAVSKKPGISGYSHAYQFICVIPQEYVYFYTFPDTMVNKQSYYNNSDPSETLCTSTNSTNSMTD</sequence>
<gene>
    <name evidence="1" type="ORF">Sylvanvirus11_21</name>
</gene>
<evidence type="ECO:0000313" key="1">
    <source>
        <dbReference type="EMBL" id="AYV86858.1"/>
    </source>
</evidence>
<name>A0A3G5AI73_9VIRU</name>
<reference evidence="1" key="1">
    <citation type="submission" date="2018-10" db="EMBL/GenBank/DDBJ databases">
        <title>Hidden diversity of soil giant viruses.</title>
        <authorList>
            <person name="Schulz F."/>
            <person name="Alteio L."/>
            <person name="Goudeau D."/>
            <person name="Ryan E.M."/>
            <person name="Malmstrom R.R."/>
            <person name="Blanchard J."/>
            <person name="Woyke T."/>
        </authorList>
    </citation>
    <scope>NUCLEOTIDE SEQUENCE</scope>
    <source>
        <strain evidence="1">SYV1</strain>
    </source>
</reference>
<proteinExistence type="predicted"/>